<protein>
    <submittedName>
        <fullName evidence="2">Uncharacterized protein</fullName>
    </submittedName>
</protein>
<dbReference type="PANTHER" id="PTHR33912">
    <property type="entry name" value="OS01G0939400 PROTEIN"/>
    <property type="match status" value="1"/>
</dbReference>
<proteinExistence type="predicted"/>
<comment type="caution">
    <text evidence="2">The sequence shown here is derived from an EMBL/GenBank/DDBJ whole genome shotgun (WGS) entry which is preliminary data.</text>
</comment>
<accession>A0AAD4IZZ9</accession>
<gene>
    <name evidence="2" type="ORF">C2S53_010386</name>
</gene>
<dbReference type="InterPro" id="IPR040381">
    <property type="entry name" value="At4g14450-like"/>
</dbReference>
<dbReference type="AlphaFoldDB" id="A0AAD4IZZ9"/>
<sequence>MSLVDYAASSDEDEPQTPAADEEENVQVEENPEKRQRFEGPAPAPSTSAPPNHLPTHAHHRTSTSLRPPSSKPMETGPDQSPVLKLPDASFLLNSPVVPQSNASDHSSRVAAAMAESAARKRDLNGSAATYPRNKVPKGALPHSKSVPETVAGRLVPPQLSGRSNVVTEDISKLFVRKHTTDSATE</sequence>
<name>A0AAD4IZZ9_PERFH</name>
<dbReference type="Proteomes" id="UP001190926">
    <property type="component" value="Unassembled WGS sequence"/>
</dbReference>
<evidence type="ECO:0000313" key="2">
    <source>
        <dbReference type="EMBL" id="KAH6824572.1"/>
    </source>
</evidence>
<dbReference type="PANTHER" id="PTHR33912:SF3">
    <property type="entry name" value="OS01G0939400 PROTEIN"/>
    <property type="match status" value="1"/>
</dbReference>
<feature type="compositionally biased region" description="Acidic residues" evidence="1">
    <location>
        <begin position="10"/>
        <end position="27"/>
    </location>
</feature>
<dbReference type="EMBL" id="SDAM02000323">
    <property type="protein sequence ID" value="KAH6824572.1"/>
    <property type="molecule type" value="Genomic_DNA"/>
</dbReference>
<organism evidence="2 3">
    <name type="scientific">Perilla frutescens var. hirtella</name>
    <name type="common">Perilla citriodora</name>
    <name type="synonym">Perilla setoyensis</name>
    <dbReference type="NCBI Taxonomy" id="608512"/>
    <lineage>
        <taxon>Eukaryota</taxon>
        <taxon>Viridiplantae</taxon>
        <taxon>Streptophyta</taxon>
        <taxon>Embryophyta</taxon>
        <taxon>Tracheophyta</taxon>
        <taxon>Spermatophyta</taxon>
        <taxon>Magnoliopsida</taxon>
        <taxon>eudicotyledons</taxon>
        <taxon>Gunneridae</taxon>
        <taxon>Pentapetalae</taxon>
        <taxon>asterids</taxon>
        <taxon>lamiids</taxon>
        <taxon>Lamiales</taxon>
        <taxon>Lamiaceae</taxon>
        <taxon>Nepetoideae</taxon>
        <taxon>Elsholtzieae</taxon>
        <taxon>Perilla</taxon>
    </lineage>
</organism>
<evidence type="ECO:0000256" key="1">
    <source>
        <dbReference type="SAM" id="MobiDB-lite"/>
    </source>
</evidence>
<keyword evidence="3" id="KW-1185">Reference proteome</keyword>
<feature type="region of interest" description="Disordered" evidence="1">
    <location>
        <begin position="1"/>
        <end position="161"/>
    </location>
</feature>
<evidence type="ECO:0000313" key="3">
    <source>
        <dbReference type="Proteomes" id="UP001190926"/>
    </source>
</evidence>
<reference evidence="2 3" key="1">
    <citation type="journal article" date="2021" name="Nat. Commun.">
        <title>Incipient diploidization of the medicinal plant Perilla within 10,000 years.</title>
        <authorList>
            <person name="Zhang Y."/>
            <person name="Shen Q."/>
            <person name="Leng L."/>
            <person name="Zhang D."/>
            <person name="Chen S."/>
            <person name="Shi Y."/>
            <person name="Ning Z."/>
            <person name="Chen S."/>
        </authorList>
    </citation>
    <scope>NUCLEOTIDE SEQUENCE [LARGE SCALE GENOMIC DNA]</scope>
    <source>
        <strain evidence="3">cv. PC099</strain>
    </source>
</reference>